<accession>A0ACC3NF05</accession>
<protein>
    <submittedName>
        <fullName evidence="1">Uncharacterized protein</fullName>
    </submittedName>
</protein>
<comment type="caution">
    <text evidence="1">The sequence shown here is derived from an EMBL/GenBank/DDBJ whole genome shotgun (WGS) entry which is preliminary data.</text>
</comment>
<sequence>MRGTPPVKITAPKNNVWKQLTNDDTKGLLKWLYGQEDLNLTRGYGGRHSNTYWDHELMPPNKTDVLAYIDGDSGEPARYAKVTVNMRSSGESTFDDILVGPLPVDEAPTTWQPLGYPYTRNTGSIRDVHAKDVQVYDWISKHTNAVKKITANLWPDMKRNNYYWLGSQPYLQSPDGKIGSWIFPANLKGEWAESDHIGEVLPLDTKPPPQAVAPAGARFSIDEKEKYIEWMGFSFYLGFTGNRGMAFYDIRRKGQRILYELSFQEALARYAGTDPAQSTTAYLDAAYNLGGSIVELVPGYDCPTYATFMDVPDLSRKNGICFFEFNADYPMARHSGYGYTTNTKNIYFVVRAVYTVGNYDYMFSYEFYLDGSIQVSVRASGVIRGQYAAGNEEYGYRTHDALSGSMHDHTLSFKADFDILGSANTVESTSFVPAAEKYIWSDIPRNTFKLRRETVETGDSSRLNWDRATQYRIFNRDKPNKYGEYRGYRILPTDGTTHFTNDVSSNLANLVHPFTYDSCHYEAERHRASVHASK</sequence>
<dbReference type="EMBL" id="JAUTXU010000048">
    <property type="protein sequence ID" value="KAK3715566.1"/>
    <property type="molecule type" value="Genomic_DNA"/>
</dbReference>
<proteinExistence type="predicted"/>
<evidence type="ECO:0000313" key="2">
    <source>
        <dbReference type="Proteomes" id="UP001281147"/>
    </source>
</evidence>
<gene>
    <name evidence="1" type="ORF">LTR37_007054</name>
</gene>
<reference evidence="1" key="1">
    <citation type="submission" date="2023-07" db="EMBL/GenBank/DDBJ databases">
        <title>Black Yeasts Isolated from many extreme environments.</title>
        <authorList>
            <person name="Coleine C."/>
            <person name="Stajich J.E."/>
            <person name="Selbmann L."/>
        </authorList>
    </citation>
    <scope>NUCLEOTIDE SEQUENCE</scope>
    <source>
        <strain evidence="1">CCFEE 5714</strain>
    </source>
</reference>
<dbReference type="Proteomes" id="UP001281147">
    <property type="component" value="Unassembled WGS sequence"/>
</dbReference>
<organism evidence="1 2">
    <name type="scientific">Vermiconidia calcicola</name>
    <dbReference type="NCBI Taxonomy" id="1690605"/>
    <lineage>
        <taxon>Eukaryota</taxon>
        <taxon>Fungi</taxon>
        <taxon>Dikarya</taxon>
        <taxon>Ascomycota</taxon>
        <taxon>Pezizomycotina</taxon>
        <taxon>Dothideomycetes</taxon>
        <taxon>Dothideomycetidae</taxon>
        <taxon>Mycosphaerellales</taxon>
        <taxon>Extremaceae</taxon>
        <taxon>Vermiconidia</taxon>
    </lineage>
</organism>
<keyword evidence="2" id="KW-1185">Reference proteome</keyword>
<evidence type="ECO:0000313" key="1">
    <source>
        <dbReference type="EMBL" id="KAK3715566.1"/>
    </source>
</evidence>
<name>A0ACC3NF05_9PEZI</name>